<evidence type="ECO:0000313" key="3">
    <source>
        <dbReference type="Proteomes" id="UP001499884"/>
    </source>
</evidence>
<proteinExistence type="predicted"/>
<accession>A0ABP7GB10</accession>
<name>A0ABP7GB10_9ACTN</name>
<gene>
    <name evidence="2" type="ORF">GCM10023082_59280</name>
</gene>
<sequence>MKVRWFLLNHHASAAEVVSCQSGPGLPGDVQARLQLAIDTDSPLAAPVGAPRPADGRDAS</sequence>
<protein>
    <submittedName>
        <fullName evidence="2">Uncharacterized protein</fullName>
    </submittedName>
</protein>
<evidence type="ECO:0000313" key="2">
    <source>
        <dbReference type="EMBL" id="GAA3756316.1"/>
    </source>
</evidence>
<evidence type="ECO:0000256" key="1">
    <source>
        <dbReference type="SAM" id="MobiDB-lite"/>
    </source>
</evidence>
<dbReference type="Proteomes" id="UP001499884">
    <property type="component" value="Unassembled WGS sequence"/>
</dbReference>
<dbReference type="EMBL" id="BAABEP010000069">
    <property type="protein sequence ID" value="GAA3756316.1"/>
    <property type="molecule type" value="Genomic_DNA"/>
</dbReference>
<reference evidence="3" key="1">
    <citation type="journal article" date="2019" name="Int. J. Syst. Evol. Microbiol.">
        <title>The Global Catalogue of Microorganisms (GCM) 10K type strain sequencing project: providing services to taxonomists for standard genome sequencing and annotation.</title>
        <authorList>
            <consortium name="The Broad Institute Genomics Platform"/>
            <consortium name="The Broad Institute Genome Sequencing Center for Infectious Disease"/>
            <person name="Wu L."/>
            <person name="Ma J."/>
        </authorList>
    </citation>
    <scope>NUCLEOTIDE SEQUENCE [LARGE SCALE GENOMIC DNA]</scope>
    <source>
        <strain evidence="3">JCM 30846</strain>
    </source>
</reference>
<keyword evidence="3" id="KW-1185">Reference proteome</keyword>
<organism evidence="2 3">
    <name type="scientific">Streptomyces tremellae</name>
    <dbReference type="NCBI Taxonomy" id="1124239"/>
    <lineage>
        <taxon>Bacteria</taxon>
        <taxon>Bacillati</taxon>
        <taxon>Actinomycetota</taxon>
        <taxon>Actinomycetes</taxon>
        <taxon>Kitasatosporales</taxon>
        <taxon>Streptomycetaceae</taxon>
        <taxon>Streptomyces</taxon>
    </lineage>
</organism>
<feature type="region of interest" description="Disordered" evidence="1">
    <location>
        <begin position="41"/>
        <end position="60"/>
    </location>
</feature>
<comment type="caution">
    <text evidence="2">The sequence shown here is derived from an EMBL/GenBank/DDBJ whole genome shotgun (WGS) entry which is preliminary data.</text>
</comment>